<dbReference type="EC" id="2.7.13.3" evidence="15"/>
<dbReference type="PANTHER" id="PTHR45436">
    <property type="entry name" value="SENSOR HISTIDINE KINASE YKOH"/>
    <property type="match status" value="1"/>
</dbReference>
<dbReference type="PANTHER" id="PTHR45436:SF15">
    <property type="entry name" value="SENSOR HISTIDINE KINASE CUSS"/>
    <property type="match status" value="1"/>
</dbReference>
<dbReference type="SMART" id="SM00304">
    <property type="entry name" value="HAMP"/>
    <property type="match status" value="1"/>
</dbReference>
<keyword evidence="10 15" id="KW-0418">Kinase</keyword>
<dbReference type="PROSITE" id="PS50885">
    <property type="entry name" value="HAMP"/>
    <property type="match status" value="1"/>
</dbReference>
<dbReference type="InterPro" id="IPR003660">
    <property type="entry name" value="HAMP_dom"/>
</dbReference>
<dbReference type="InterPro" id="IPR036890">
    <property type="entry name" value="HATPase_C_sf"/>
</dbReference>
<evidence type="ECO:0000256" key="11">
    <source>
        <dbReference type="ARBA" id="ARBA00022840"/>
    </source>
</evidence>
<dbReference type="CDD" id="cd00075">
    <property type="entry name" value="HATPase"/>
    <property type="match status" value="1"/>
</dbReference>
<dbReference type="GO" id="GO:0005886">
    <property type="term" value="C:plasma membrane"/>
    <property type="evidence" value="ECO:0007669"/>
    <property type="project" value="UniProtKB-SubCell"/>
</dbReference>
<dbReference type="SUPFAM" id="SSF55874">
    <property type="entry name" value="ATPase domain of HSP90 chaperone/DNA topoisomerase II/histidine kinase"/>
    <property type="match status" value="1"/>
</dbReference>
<evidence type="ECO:0000256" key="14">
    <source>
        <dbReference type="ARBA" id="ARBA00023136"/>
    </source>
</evidence>
<dbReference type="SUPFAM" id="SSF158472">
    <property type="entry name" value="HAMP domain-like"/>
    <property type="match status" value="1"/>
</dbReference>
<dbReference type="PROSITE" id="PS50109">
    <property type="entry name" value="HIS_KIN"/>
    <property type="match status" value="1"/>
</dbReference>
<dbReference type="NCBIfam" id="TIGR01386">
    <property type="entry name" value="cztS_silS_copS"/>
    <property type="match status" value="1"/>
</dbReference>
<dbReference type="SUPFAM" id="SSF47384">
    <property type="entry name" value="Homodimeric domain of signal transducing histidine kinase"/>
    <property type="match status" value="1"/>
</dbReference>
<evidence type="ECO:0000313" key="19">
    <source>
        <dbReference type="Proteomes" id="UP000199460"/>
    </source>
</evidence>
<evidence type="ECO:0000256" key="15">
    <source>
        <dbReference type="RuleBase" id="RU364088"/>
    </source>
</evidence>
<evidence type="ECO:0000256" key="7">
    <source>
        <dbReference type="ARBA" id="ARBA00022679"/>
    </source>
</evidence>
<dbReference type="InterPro" id="IPR003661">
    <property type="entry name" value="HisK_dim/P_dom"/>
</dbReference>
<keyword evidence="13 15" id="KW-0902">Two-component regulatory system</keyword>
<evidence type="ECO:0000259" key="16">
    <source>
        <dbReference type="PROSITE" id="PS50109"/>
    </source>
</evidence>
<feature type="domain" description="HAMP" evidence="17">
    <location>
        <begin position="187"/>
        <end position="240"/>
    </location>
</feature>
<dbReference type="InterPro" id="IPR006290">
    <property type="entry name" value="CztS_silS_copS"/>
</dbReference>
<evidence type="ECO:0000256" key="9">
    <source>
        <dbReference type="ARBA" id="ARBA00022741"/>
    </source>
</evidence>
<evidence type="ECO:0000256" key="10">
    <source>
        <dbReference type="ARBA" id="ARBA00022777"/>
    </source>
</evidence>
<keyword evidence="6" id="KW-0597">Phosphoprotein</keyword>
<dbReference type="SMART" id="SM00388">
    <property type="entry name" value="HisKA"/>
    <property type="match status" value="1"/>
</dbReference>
<evidence type="ECO:0000256" key="5">
    <source>
        <dbReference type="ARBA" id="ARBA00022519"/>
    </source>
</evidence>
<dbReference type="GO" id="GO:0005524">
    <property type="term" value="F:ATP binding"/>
    <property type="evidence" value="ECO:0007669"/>
    <property type="project" value="UniProtKB-KW"/>
</dbReference>
<keyword evidence="9 15" id="KW-0547">Nucleotide-binding</keyword>
<gene>
    <name evidence="18" type="ORF">SAMN05216213_11098</name>
</gene>
<dbReference type="FunFam" id="3.30.565.10:FF:000006">
    <property type="entry name" value="Sensor histidine kinase WalK"/>
    <property type="match status" value="1"/>
</dbReference>
<comment type="subcellular location">
    <subcellularLocation>
        <location evidence="3 15">Cell inner membrane</location>
    </subcellularLocation>
    <subcellularLocation>
        <location evidence="2">Membrane</location>
        <topology evidence="2">Multi-pass membrane protein</topology>
    </subcellularLocation>
</comment>
<comment type="catalytic activity">
    <reaction evidence="1 15">
        <text>ATP + protein L-histidine = ADP + protein N-phospho-L-histidine.</text>
        <dbReference type="EC" id="2.7.13.3"/>
    </reaction>
</comment>
<dbReference type="InterPro" id="IPR004358">
    <property type="entry name" value="Sig_transdc_His_kin-like_C"/>
</dbReference>
<evidence type="ECO:0000256" key="1">
    <source>
        <dbReference type="ARBA" id="ARBA00000085"/>
    </source>
</evidence>
<evidence type="ECO:0000256" key="12">
    <source>
        <dbReference type="ARBA" id="ARBA00022989"/>
    </source>
</evidence>
<dbReference type="RefSeq" id="WP_090432324.1">
    <property type="nucleotide sequence ID" value="NZ_FNJJ01000010.1"/>
</dbReference>
<dbReference type="InterPro" id="IPR003594">
    <property type="entry name" value="HATPase_dom"/>
</dbReference>
<dbReference type="EMBL" id="FNJJ01000010">
    <property type="protein sequence ID" value="SDP98878.1"/>
    <property type="molecule type" value="Genomic_DNA"/>
</dbReference>
<proteinExistence type="predicted"/>
<name>A0A1H0X7E8_9GAMM</name>
<keyword evidence="4 15" id="KW-1003">Cell membrane</keyword>
<keyword evidence="19" id="KW-1185">Reference proteome</keyword>
<evidence type="ECO:0000256" key="2">
    <source>
        <dbReference type="ARBA" id="ARBA00004141"/>
    </source>
</evidence>
<dbReference type="Pfam" id="PF00672">
    <property type="entry name" value="HAMP"/>
    <property type="match status" value="1"/>
</dbReference>
<dbReference type="Gene3D" id="6.10.340.10">
    <property type="match status" value="1"/>
</dbReference>
<feature type="transmembrane region" description="Helical" evidence="15">
    <location>
        <begin position="163"/>
        <end position="186"/>
    </location>
</feature>
<dbReference type="Proteomes" id="UP000199460">
    <property type="component" value="Unassembled WGS sequence"/>
</dbReference>
<evidence type="ECO:0000259" key="17">
    <source>
        <dbReference type="PROSITE" id="PS50885"/>
    </source>
</evidence>
<keyword evidence="11 15" id="KW-0067">ATP-binding</keyword>
<dbReference type="CDD" id="cd00082">
    <property type="entry name" value="HisKA"/>
    <property type="match status" value="1"/>
</dbReference>
<evidence type="ECO:0000313" key="18">
    <source>
        <dbReference type="EMBL" id="SDP98878.1"/>
    </source>
</evidence>
<dbReference type="Gene3D" id="1.10.287.130">
    <property type="match status" value="1"/>
</dbReference>
<sequence>MKPASLSMRLGLSVALMGAALVVLLAALAYFSLTHELASLARSSLNGKLEQIQHRLKEDSISSADIAKQPHGLLDLVVGHDNLQLAIYERGPEGKKLLSVSNRSNAPKLHSEGAVGVFFHEWLDSTKHSFLTASKHVRLKDGNEVTIQLSIDRSADDALLTAYLRSTMIALPFLLLFIGVGAWWIVQRGLSPLRQFRKIASQVSTQDLTHRIPIDRLPQELSELAHGINFMLHRLDSGVQQLSQFSDDLAHELRSPISNLMGKAQVTLSRERPPEEYKAVLECCTEELGRVTRIVSDMLFLAQVSHPASLVPFERIDLDDEARRVVDLFSISAEEKQIAIDISGAGHTFGDRLMIQRAVSNLLSNAIRHSPRNSSISLLIEKQHETVSLSVGNPGIGIPAQHIPHLFERFYRVDTSRSRAEGGTGLGLAIVRSIMSLHQGTVDVSSVPGNYTVFRLLFPRAPETPTSLVRAGIGKQRRQLS</sequence>
<keyword evidence="7 15" id="KW-0808">Transferase</keyword>
<dbReference type="GO" id="GO:0000155">
    <property type="term" value="F:phosphorelay sensor kinase activity"/>
    <property type="evidence" value="ECO:0007669"/>
    <property type="project" value="InterPro"/>
</dbReference>
<evidence type="ECO:0000256" key="13">
    <source>
        <dbReference type="ARBA" id="ARBA00023012"/>
    </source>
</evidence>
<comment type="function">
    <text evidence="15">Member of a two-component regulatory system.</text>
</comment>
<dbReference type="Pfam" id="PF00512">
    <property type="entry name" value="HisKA"/>
    <property type="match status" value="1"/>
</dbReference>
<protein>
    <recommendedName>
        <fullName evidence="15">Sensor protein</fullName>
        <ecNumber evidence="15">2.7.13.3</ecNumber>
    </recommendedName>
</protein>
<feature type="domain" description="Histidine kinase" evidence="16">
    <location>
        <begin position="248"/>
        <end position="462"/>
    </location>
</feature>
<dbReference type="AlphaFoldDB" id="A0A1H0X7E8"/>
<evidence type="ECO:0000256" key="4">
    <source>
        <dbReference type="ARBA" id="ARBA00022475"/>
    </source>
</evidence>
<dbReference type="CDD" id="cd06225">
    <property type="entry name" value="HAMP"/>
    <property type="match status" value="1"/>
</dbReference>
<keyword evidence="14 15" id="KW-0472">Membrane</keyword>
<evidence type="ECO:0000256" key="3">
    <source>
        <dbReference type="ARBA" id="ARBA00004533"/>
    </source>
</evidence>
<dbReference type="OrthoDB" id="5561773at2"/>
<keyword evidence="8 15" id="KW-0812">Transmembrane</keyword>
<dbReference type="InterPro" id="IPR036097">
    <property type="entry name" value="HisK_dim/P_sf"/>
</dbReference>
<dbReference type="GeneID" id="300932819"/>
<evidence type="ECO:0000256" key="8">
    <source>
        <dbReference type="ARBA" id="ARBA00022692"/>
    </source>
</evidence>
<dbReference type="InterPro" id="IPR050428">
    <property type="entry name" value="TCS_sensor_his_kinase"/>
</dbReference>
<dbReference type="InterPro" id="IPR005467">
    <property type="entry name" value="His_kinase_dom"/>
</dbReference>
<keyword evidence="12 15" id="KW-1133">Transmembrane helix</keyword>
<accession>A0A1H0X7E8</accession>
<dbReference type="PRINTS" id="PR00344">
    <property type="entry name" value="BCTRLSENSOR"/>
</dbReference>
<dbReference type="Pfam" id="PF02518">
    <property type="entry name" value="HATPase_c"/>
    <property type="match status" value="1"/>
</dbReference>
<dbReference type="Gene3D" id="3.30.565.10">
    <property type="entry name" value="Histidine kinase-like ATPase, C-terminal domain"/>
    <property type="match status" value="1"/>
</dbReference>
<organism evidence="18 19">
    <name type="scientific">Ectopseudomonas guguanensis</name>
    <dbReference type="NCBI Taxonomy" id="1198456"/>
    <lineage>
        <taxon>Bacteria</taxon>
        <taxon>Pseudomonadati</taxon>
        <taxon>Pseudomonadota</taxon>
        <taxon>Gammaproteobacteria</taxon>
        <taxon>Pseudomonadales</taxon>
        <taxon>Pseudomonadaceae</taxon>
        <taxon>Ectopseudomonas</taxon>
    </lineage>
</organism>
<keyword evidence="5 15" id="KW-0997">Cell inner membrane</keyword>
<dbReference type="SMART" id="SM00387">
    <property type="entry name" value="HATPase_c"/>
    <property type="match status" value="1"/>
</dbReference>
<reference evidence="19" key="1">
    <citation type="submission" date="2016-10" db="EMBL/GenBank/DDBJ databases">
        <authorList>
            <person name="Varghese N."/>
            <person name="Submissions S."/>
        </authorList>
    </citation>
    <scope>NUCLEOTIDE SEQUENCE [LARGE SCALE GENOMIC DNA]</scope>
    <source>
        <strain evidence="19">JCM 18416</strain>
    </source>
</reference>
<evidence type="ECO:0000256" key="6">
    <source>
        <dbReference type="ARBA" id="ARBA00022553"/>
    </source>
</evidence>